<keyword evidence="3" id="KW-1185">Reference proteome</keyword>
<reference evidence="2" key="1">
    <citation type="submission" date="2022-03" db="EMBL/GenBank/DDBJ databases">
        <authorList>
            <person name="Alioto T."/>
            <person name="Alioto T."/>
            <person name="Gomez Garrido J."/>
        </authorList>
    </citation>
    <scope>NUCLEOTIDE SEQUENCE</scope>
</reference>
<dbReference type="AlphaFoldDB" id="A0AAD1WAA7"/>
<name>A0AAD1WAA7_PELCU</name>
<sequence>MADAGHFTTPQGQTELLLTKLNLIFKAFCRKLEERQRGKTLLLHSPPVAQRSLLRLPRWNGKTPRRRRRPRKHPAPRVRSDHRAPPQSLSPTGEHPQPHQAVHGPSSNADRGFRKSPGAYLKATWREGGGLRQLVAVGHETRGSSDHLVYPILSLERDGLQWPKCGIGRIIDLT</sequence>
<accession>A0AAD1WAA7</accession>
<dbReference type="EMBL" id="OW240917">
    <property type="protein sequence ID" value="CAH2301686.1"/>
    <property type="molecule type" value="Genomic_DNA"/>
</dbReference>
<proteinExistence type="predicted"/>
<dbReference type="Proteomes" id="UP001295444">
    <property type="component" value="Chromosome 06"/>
</dbReference>
<evidence type="ECO:0000313" key="3">
    <source>
        <dbReference type="Proteomes" id="UP001295444"/>
    </source>
</evidence>
<evidence type="ECO:0000313" key="2">
    <source>
        <dbReference type="EMBL" id="CAH2301686.1"/>
    </source>
</evidence>
<evidence type="ECO:0000256" key="1">
    <source>
        <dbReference type="SAM" id="MobiDB-lite"/>
    </source>
</evidence>
<gene>
    <name evidence="2" type="ORF">PECUL_23A044588</name>
</gene>
<protein>
    <submittedName>
        <fullName evidence="2">Uncharacterized protein</fullName>
    </submittedName>
</protein>
<feature type="compositionally biased region" description="Basic residues" evidence="1">
    <location>
        <begin position="63"/>
        <end position="76"/>
    </location>
</feature>
<organism evidence="2 3">
    <name type="scientific">Pelobates cultripes</name>
    <name type="common">Western spadefoot toad</name>
    <dbReference type="NCBI Taxonomy" id="61616"/>
    <lineage>
        <taxon>Eukaryota</taxon>
        <taxon>Metazoa</taxon>
        <taxon>Chordata</taxon>
        <taxon>Craniata</taxon>
        <taxon>Vertebrata</taxon>
        <taxon>Euteleostomi</taxon>
        <taxon>Amphibia</taxon>
        <taxon>Batrachia</taxon>
        <taxon>Anura</taxon>
        <taxon>Pelobatoidea</taxon>
        <taxon>Pelobatidae</taxon>
        <taxon>Pelobates</taxon>
    </lineage>
</organism>
<feature type="region of interest" description="Disordered" evidence="1">
    <location>
        <begin position="53"/>
        <end position="115"/>
    </location>
</feature>